<dbReference type="Proteomes" id="UP000520814">
    <property type="component" value="Unassembled WGS sequence"/>
</dbReference>
<name>A0A7W9SRA2_ARMRO</name>
<dbReference type="AlphaFoldDB" id="A0A7W9SRA2"/>
<protein>
    <submittedName>
        <fullName evidence="1">Uncharacterized protein</fullName>
    </submittedName>
</protein>
<keyword evidence="2" id="KW-1185">Reference proteome</keyword>
<evidence type="ECO:0000313" key="1">
    <source>
        <dbReference type="EMBL" id="MBB6051356.1"/>
    </source>
</evidence>
<organism evidence="1 2">
    <name type="scientific">Armatimonas rosea</name>
    <dbReference type="NCBI Taxonomy" id="685828"/>
    <lineage>
        <taxon>Bacteria</taxon>
        <taxon>Bacillati</taxon>
        <taxon>Armatimonadota</taxon>
        <taxon>Armatimonadia</taxon>
        <taxon>Armatimonadales</taxon>
        <taxon>Armatimonadaceae</taxon>
        <taxon>Armatimonas</taxon>
    </lineage>
</organism>
<proteinExistence type="predicted"/>
<gene>
    <name evidence="1" type="ORF">HNQ39_003166</name>
</gene>
<reference evidence="1 2" key="1">
    <citation type="submission" date="2020-08" db="EMBL/GenBank/DDBJ databases">
        <title>Genomic Encyclopedia of Type Strains, Phase IV (KMG-IV): sequencing the most valuable type-strain genomes for metagenomic binning, comparative biology and taxonomic classification.</title>
        <authorList>
            <person name="Goeker M."/>
        </authorList>
    </citation>
    <scope>NUCLEOTIDE SEQUENCE [LARGE SCALE GENOMIC DNA]</scope>
    <source>
        <strain evidence="1 2">DSM 23562</strain>
    </source>
</reference>
<sequence>MPQTIPAPASFEERLEKYLNRPQEEIEAMHHERRSKIIPGRPLPEGKTLTDVFVGCMADIDDDDTEILAALEELS</sequence>
<accession>A0A7W9SRA2</accession>
<comment type="caution">
    <text evidence="1">The sequence shown here is derived from an EMBL/GenBank/DDBJ whole genome shotgun (WGS) entry which is preliminary data.</text>
</comment>
<evidence type="ECO:0000313" key="2">
    <source>
        <dbReference type="Proteomes" id="UP000520814"/>
    </source>
</evidence>
<dbReference type="EMBL" id="JACHGW010000003">
    <property type="protein sequence ID" value="MBB6051356.1"/>
    <property type="molecule type" value="Genomic_DNA"/>
</dbReference>
<dbReference type="RefSeq" id="WP_184198156.1">
    <property type="nucleotide sequence ID" value="NZ_JACHGW010000003.1"/>
</dbReference>